<protein>
    <submittedName>
        <fullName evidence="2">Uncharacterized protein</fullName>
    </submittedName>
</protein>
<name>A0A8K0H7J1_9ROSA</name>
<dbReference type="Proteomes" id="UP000796880">
    <property type="component" value="Unassembled WGS sequence"/>
</dbReference>
<evidence type="ECO:0000313" key="2">
    <source>
        <dbReference type="EMBL" id="KAF3447145.1"/>
    </source>
</evidence>
<dbReference type="AlphaFoldDB" id="A0A8K0H7J1"/>
<dbReference type="EMBL" id="VOIH02000005">
    <property type="protein sequence ID" value="KAF3447145.1"/>
    <property type="molecule type" value="Genomic_DNA"/>
</dbReference>
<reference evidence="2" key="1">
    <citation type="submission" date="2020-03" db="EMBL/GenBank/DDBJ databases">
        <title>A high-quality chromosome-level genome assembly of a woody plant with both climbing and erect habits, Rhamnella rubrinervis.</title>
        <authorList>
            <person name="Lu Z."/>
            <person name="Yang Y."/>
            <person name="Zhu X."/>
            <person name="Sun Y."/>
        </authorList>
    </citation>
    <scope>NUCLEOTIDE SEQUENCE</scope>
    <source>
        <strain evidence="2">BYM</strain>
        <tissue evidence="2">Leaf</tissue>
    </source>
</reference>
<dbReference type="OrthoDB" id="1576948at2759"/>
<accession>A0A8K0H7J1</accession>
<keyword evidence="3" id="KW-1185">Reference proteome</keyword>
<dbReference type="PANTHER" id="PTHR34130">
    <property type="entry name" value="OS08G0243800 PROTEIN"/>
    <property type="match status" value="1"/>
</dbReference>
<comment type="caution">
    <text evidence="2">The sequence shown here is derived from an EMBL/GenBank/DDBJ whole genome shotgun (WGS) entry which is preliminary data.</text>
</comment>
<dbReference type="PANTHER" id="PTHR34130:SF5">
    <property type="entry name" value="OS08G0243800 PROTEIN"/>
    <property type="match status" value="1"/>
</dbReference>
<proteinExistence type="predicted"/>
<feature type="region of interest" description="Disordered" evidence="1">
    <location>
        <begin position="1"/>
        <end position="28"/>
    </location>
</feature>
<feature type="compositionally biased region" description="Basic and acidic residues" evidence="1">
    <location>
        <begin position="1"/>
        <end position="11"/>
    </location>
</feature>
<evidence type="ECO:0000256" key="1">
    <source>
        <dbReference type="SAM" id="MobiDB-lite"/>
    </source>
</evidence>
<sequence>MDSKEALHVEENTDLSQDSYEEEETLSLRDLPVHNSSSGWDVESSWSDNNGNDDGFFKFFSEHFTASTYLSLSKGVIFCGKLVPYKELIPPLLLPHGDLETTQNHLQTNNNKKKLPNKEGFQLWKLVRSSFSNSKGSKTGENISSSKPQQVVKANFKNSSYDYNTRKSTNDHHLSVGKASVLSSPEKYWSRWYFYMFGTARLPTEMKLKDIKWRQSRRSPSTMFMRDLQVEDQVHYFSAFKRSNLLIALYQSCVRVN</sequence>
<gene>
    <name evidence="2" type="ORF">FNV43_RR12325</name>
</gene>
<organism evidence="2 3">
    <name type="scientific">Rhamnella rubrinervis</name>
    <dbReference type="NCBI Taxonomy" id="2594499"/>
    <lineage>
        <taxon>Eukaryota</taxon>
        <taxon>Viridiplantae</taxon>
        <taxon>Streptophyta</taxon>
        <taxon>Embryophyta</taxon>
        <taxon>Tracheophyta</taxon>
        <taxon>Spermatophyta</taxon>
        <taxon>Magnoliopsida</taxon>
        <taxon>eudicotyledons</taxon>
        <taxon>Gunneridae</taxon>
        <taxon>Pentapetalae</taxon>
        <taxon>rosids</taxon>
        <taxon>fabids</taxon>
        <taxon>Rosales</taxon>
        <taxon>Rhamnaceae</taxon>
        <taxon>rhamnoid group</taxon>
        <taxon>Rhamneae</taxon>
        <taxon>Rhamnella</taxon>
    </lineage>
</organism>
<evidence type="ECO:0000313" key="3">
    <source>
        <dbReference type="Proteomes" id="UP000796880"/>
    </source>
</evidence>